<dbReference type="PANTHER" id="PTHR33835:SF1">
    <property type="entry name" value="METALLO-BETA-LACTAMASE DOMAIN-CONTAINING PROTEIN"/>
    <property type="match status" value="1"/>
</dbReference>
<gene>
    <name evidence="1" type="ORF">VAS14_11389</name>
</gene>
<protein>
    <recommendedName>
        <fullName evidence="3">Methanol oxidase, glmU</fullName>
    </recommendedName>
</protein>
<accession>Q1ZVZ7</accession>
<dbReference type="Proteomes" id="UP000001603">
    <property type="component" value="Unassembled WGS sequence"/>
</dbReference>
<dbReference type="EMBL" id="AAOJ01000001">
    <property type="protein sequence ID" value="EAS65913.1"/>
    <property type="molecule type" value="Genomic_DNA"/>
</dbReference>
<evidence type="ECO:0008006" key="3">
    <source>
        <dbReference type="Google" id="ProtNLM"/>
    </source>
</evidence>
<name>Q1ZVZ7_PHOAS</name>
<dbReference type="InterPro" id="IPR025638">
    <property type="entry name" value="DUF4336"/>
</dbReference>
<proteinExistence type="predicted"/>
<dbReference type="eggNOG" id="COG4221">
    <property type="taxonomic scope" value="Bacteria"/>
</dbReference>
<evidence type="ECO:0000313" key="2">
    <source>
        <dbReference type="Proteomes" id="UP000001603"/>
    </source>
</evidence>
<comment type="caution">
    <text evidence="1">The sequence shown here is derived from an EMBL/GenBank/DDBJ whole genome shotgun (WGS) entry which is preliminary data.</text>
</comment>
<evidence type="ECO:0000313" key="1">
    <source>
        <dbReference type="EMBL" id="EAS65913.1"/>
    </source>
</evidence>
<reference evidence="1 2" key="1">
    <citation type="journal article" date="2009" name="Proc. Natl. Acad. Sci. U.S.A.">
        <title>The genomic basis of trophic strategy in marine bacteria.</title>
        <authorList>
            <person name="Lauro F.M."/>
            <person name="McDougald D."/>
            <person name="Thomas T."/>
            <person name="Williams T.J."/>
            <person name="Egan S."/>
            <person name="Rice S."/>
            <person name="DeMaere M.Z."/>
            <person name="Ting L."/>
            <person name="Ertan H."/>
            <person name="Johnson J."/>
            <person name="Ferriera S."/>
            <person name="Lapidus A."/>
            <person name="Anderson I."/>
            <person name="Kyrpides N."/>
            <person name="Munk A.C."/>
            <person name="Detter C."/>
            <person name="Han C.S."/>
            <person name="Brown M.V."/>
            <person name="Robb F.T."/>
            <person name="Kjelleberg S."/>
            <person name="Cavicchioli R."/>
        </authorList>
    </citation>
    <scope>NUCLEOTIDE SEQUENCE [LARGE SCALE GENOMIC DNA]</scope>
    <source>
        <strain evidence="1 2">S14</strain>
    </source>
</reference>
<dbReference type="AlphaFoldDB" id="Q1ZVZ7"/>
<organism evidence="1 2">
    <name type="scientific">Photobacterium angustum (strain S14 / CCUG 15956)</name>
    <name type="common">Vibrio sp. (strain S14 / CCUG 15956)</name>
    <dbReference type="NCBI Taxonomy" id="314292"/>
    <lineage>
        <taxon>Bacteria</taxon>
        <taxon>Pseudomonadati</taxon>
        <taxon>Pseudomonadota</taxon>
        <taxon>Gammaproteobacteria</taxon>
        <taxon>Vibrionales</taxon>
        <taxon>Vibrionaceae</taxon>
        <taxon>Photobacterium</taxon>
    </lineage>
</organism>
<dbReference type="PANTHER" id="PTHR33835">
    <property type="entry name" value="YALI0C07656P"/>
    <property type="match status" value="1"/>
</dbReference>
<sequence length="234" mass="27074">MYYAGSGMIESYKNRLWYQDFAMKTNGIAVGCKMTVIKLDYDRLFIHSPIELDNALKSTIEQLGKIVAVVTPNKSYHHYLSEWWLAYPDAYFFAAPGLQQKRGDLTFDDVLRQYTPALWQGQLLQTLIKGSDNFEEIAFCDPLSKTLILGDLLAWMIDKKHPLSIGYGLLNGCYIHPAMPFYLRLSFTDRVRLRQSIQEILTWPFDRIIFAKGKVIETNGKQLFSTAFHWLFHA</sequence>
<dbReference type="HOGENOM" id="CLU_056292_2_0_6"/>